<reference evidence="4 5" key="1">
    <citation type="submission" date="2015-09" db="EMBL/GenBank/DDBJ databases">
        <title>Host preference determinants of Valsa canker pathogens revealed by comparative genomics.</title>
        <authorList>
            <person name="Yin Z."/>
            <person name="Huang L."/>
        </authorList>
    </citation>
    <scope>NUCLEOTIDE SEQUENCE [LARGE SCALE GENOMIC DNA]</scope>
    <source>
        <strain evidence="4 5">03-1</strain>
    </source>
</reference>
<dbReference type="InterPro" id="IPR049326">
    <property type="entry name" value="Rhodopsin_dom_fungi"/>
</dbReference>
<feature type="domain" description="Rhodopsin" evidence="3">
    <location>
        <begin position="50"/>
        <end position="275"/>
    </location>
</feature>
<dbReference type="PANTHER" id="PTHR39614">
    <property type="entry name" value="INTEGRAL MEMBRANE PROTEIN"/>
    <property type="match status" value="1"/>
</dbReference>
<dbReference type="AlphaFoldDB" id="A0A423X8G9"/>
<evidence type="ECO:0000256" key="1">
    <source>
        <dbReference type="SAM" id="MobiDB-lite"/>
    </source>
</evidence>
<keyword evidence="2" id="KW-0472">Membrane</keyword>
<keyword evidence="5" id="KW-1185">Reference proteome</keyword>
<feature type="transmembrane region" description="Helical" evidence="2">
    <location>
        <begin position="101"/>
        <end position="123"/>
    </location>
</feature>
<evidence type="ECO:0000256" key="2">
    <source>
        <dbReference type="SAM" id="Phobius"/>
    </source>
</evidence>
<gene>
    <name evidence="4" type="ORF">VMCG_00384</name>
</gene>
<feature type="transmembrane region" description="Helical" evidence="2">
    <location>
        <begin position="214"/>
        <end position="234"/>
    </location>
</feature>
<dbReference type="OrthoDB" id="3918601at2759"/>
<evidence type="ECO:0000313" key="4">
    <source>
        <dbReference type="EMBL" id="ROW12262.1"/>
    </source>
</evidence>
<feature type="region of interest" description="Disordered" evidence="1">
    <location>
        <begin position="310"/>
        <end position="333"/>
    </location>
</feature>
<dbReference type="PANTHER" id="PTHR39614:SF2">
    <property type="entry name" value="INTEGRAL MEMBRANE PROTEIN"/>
    <property type="match status" value="1"/>
</dbReference>
<evidence type="ECO:0000313" key="5">
    <source>
        <dbReference type="Proteomes" id="UP000283895"/>
    </source>
</evidence>
<comment type="caution">
    <text evidence="4">The sequence shown here is derived from an EMBL/GenBank/DDBJ whole genome shotgun (WGS) entry which is preliminary data.</text>
</comment>
<proteinExistence type="predicted"/>
<sequence length="385" mass="42269">MDTRSLVDDSRRFSPIHPDDHAGYLWIATLAGLVYSLMAIGGRVRVKWGMYATDDYLTGLATVAELGQSASLISGLKHGLAKFNSITTEASWRSTSKQSFFVSQLLSIAVLCLAKCSITWLFLRVLFDTGRSYKAIKVYLVLNVLWGVAAIIGLAADCNASTILTTQHITQCPEQFLRWQIITAFDIITDVIACLLPLFLVWNLNMPFGLKFQVVAAFAFRAPLVIFSALHLASIRNYQGSTEPQFAITTALLFQQAMVAWSLISATIPNLGSFIKSFSMGLGVPMGLERNGTSLHSAYALQTIGGSAVGGRPRETCSEGAANSDVEDERDGHDTLRPDNAQYRASIVHSACVHDKTARRSLSRSGSRELIIRKEVEWDVSHETR</sequence>
<dbReference type="Pfam" id="PF20684">
    <property type="entry name" value="Fung_rhodopsin"/>
    <property type="match status" value="1"/>
</dbReference>
<keyword evidence="2" id="KW-0812">Transmembrane</keyword>
<feature type="transmembrane region" description="Helical" evidence="2">
    <location>
        <begin position="246"/>
        <end position="268"/>
    </location>
</feature>
<dbReference type="EMBL" id="LKEA01000001">
    <property type="protein sequence ID" value="ROW12262.1"/>
    <property type="molecule type" value="Genomic_DNA"/>
</dbReference>
<dbReference type="STRING" id="356882.A0A423X8G9"/>
<organism evidence="4 5">
    <name type="scientific">Cytospora schulzeri</name>
    <dbReference type="NCBI Taxonomy" id="448051"/>
    <lineage>
        <taxon>Eukaryota</taxon>
        <taxon>Fungi</taxon>
        <taxon>Dikarya</taxon>
        <taxon>Ascomycota</taxon>
        <taxon>Pezizomycotina</taxon>
        <taxon>Sordariomycetes</taxon>
        <taxon>Sordariomycetidae</taxon>
        <taxon>Diaporthales</taxon>
        <taxon>Cytosporaceae</taxon>
        <taxon>Cytospora</taxon>
    </lineage>
</organism>
<dbReference type="Proteomes" id="UP000283895">
    <property type="component" value="Unassembled WGS sequence"/>
</dbReference>
<accession>A0A423X8G9</accession>
<evidence type="ECO:0000259" key="3">
    <source>
        <dbReference type="Pfam" id="PF20684"/>
    </source>
</evidence>
<keyword evidence="2" id="KW-1133">Transmembrane helix</keyword>
<feature type="transmembrane region" description="Helical" evidence="2">
    <location>
        <begin position="21"/>
        <end position="41"/>
    </location>
</feature>
<name>A0A423X8G9_9PEZI</name>
<feature type="transmembrane region" description="Helical" evidence="2">
    <location>
        <begin position="135"/>
        <end position="156"/>
    </location>
</feature>
<feature type="transmembrane region" description="Helical" evidence="2">
    <location>
        <begin position="176"/>
        <end position="202"/>
    </location>
</feature>
<protein>
    <recommendedName>
        <fullName evidence="3">Rhodopsin domain-containing protein</fullName>
    </recommendedName>
</protein>